<dbReference type="Pfam" id="PF02502">
    <property type="entry name" value="LacAB_rpiB"/>
    <property type="match status" value="1"/>
</dbReference>
<dbReference type="GO" id="GO:0004751">
    <property type="term" value="F:ribose-5-phosphate isomerase activity"/>
    <property type="evidence" value="ECO:0007669"/>
    <property type="project" value="TreeGrafter"/>
</dbReference>
<comment type="similarity">
    <text evidence="1">Belongs to the LacAB/RpiB family.</text>
</comment>
<dbReference type="Gene3D" id="3.40.1400.10">
    <property type="entry name" value="Sugar-phosphate isomerase, RpiB/LacA/LacB"/>
    <property type="match status" value="1"/>
</dbReference>
<protein>
    <submittedName>
        <fullName evidence="5">Ribose-5-phosphate isomerase B</fullName>
    </submittedName>
</protein>
<dbReference type="PANTHER" id="PTHR30345">
    <property type="entry name" value="RIBOSE-5-PHOSPHATE ISOMERASE B"/>
    <property type="match status" value="1"/>
</dbReference>
<dbReference type="InterPro" id="IPR003500">
    <property type="entry name" value="RpiB_LacA_LacB"/>
</dbReference>
<evidence type="ECO:0000256" key="2">
    <source>
        <dbReference type="ARBA" id="ARBA00023235"/>
    </source>
</evidence>
<dbReference type="Proteomes" id="UP000269883">
    <property type="component" value="Chromosome"/>
</dbReference>
<evidence type="ECO:0000256" key="1">
    <source>
        <dbReference type="ARBA" id="ARBA00008754"/>
    </source>
</evidence>
<dbReference type="NCBIfam" id="TIGR01120">
    <property type="entry name" value="rpiB"/>
    <property type="match status" value="1"/>
</dbReference>
<organism evidence="5 6">
    <name type="scientific">Desulfovibrio ferrophilus</name>
    <dbReference type="NCBI Taxonomy" id="241368"/>
    <lineage>
        <taxon>Bacteria</taxon>
        <taxon>Pseudomonadati</taxon>
        <taxon>Thermodesulfobacteriota</taxon>
        <taxon>Desulfovibrionia</taxon>
        <taxon>Desulfovibrionales</taxon>
        <taxon>Desulfovibrionaceae</taxon>
        <taxon>Desulfovibrio</taxon>
    </lineage>
</organism>
<dbReference type="SUPFAM" id="SSF89623">
    <property type="entry name" value="Ribose/Galactose isomerase RpiB/AlsB"/>
    <property type="match status" value="1"/>
</dbReference>
<dbReference type="InterPro" id="IPR036569">
    <property type="entry name" value="RpiB_LacA_LacB_sf"/>
</dbReference>
<feature type="active site" description="Proton acceptor" evidence="3">
    <location>
        <position position="67"/>
    </location>
</feature>
<evidence type="ECO:0000313" key="5">
    <source>
        <dbReference type="EMBL" id="BBD07874.1"/>
    </source>
</evidence>
<dbReference type="RefSeq" id="WP_126377501.1">
    <property type="nucleotide sequence ID" value="NZ_AP017378.1"/>
</dbReference>
<feature type="binding site" evidence="4">
    <location>
        <position position="101"/>
    </location>
    <ligand>
        <name>D-ribulose 5-phosphate</name>
        <dbReference type="ChEBI" id="CHEBI:58121"/>
    </ligand>
</feature>
<reference evidence="5 6" key="1">
    <citation type="journal article" date="2018" name="Sci. Adv.">
        <title>Multi-heme cytochromes provide a pathway for survival in energy-limited environments.</title>
        <authorList>
            <person name="Deng X."/>
            <person name="Dohmae N."/>
            <person name="Nealson K.H."/>
            <person name="Hashimoto K."/>
            <person name="Okamoto A."/>
        </authorList>
    </citation>
    <scope>NUCLEOTIDE SEQUENCE [LARGE SCALE GENOMIC DNA]</scope>
    <source>
        <strain evidence="5 6">IS5</strain>
    </source>
</reference>
<feature type="binding site" evidence="4">
    <location>
        <position position="134"/>
    </location>
    <ligand>
        <name>D-ribulose 5-phosphate</name>
        <dbReference type="ChEBI" id="CHEBI:58121"/>
    </ligand>
</feature>
<evidence type="ECO:0000313" key="6">
    <source>
        <dbReference type="Proteomes" id="UP000269883"/>
    </source>
</evidence>
<dbReference type="OrthoDB" id="1778624at2"/>
<dbReference type="EMBL" id="AP017378">
    <property type="protein sequence ID" value="BBD07874.1"/>
    <property type="molecule type" value="Genomic_DNA"/>
</dbReference>
<dbReference type="InterPro" id="IPR004785">
    <property type="entry name" value="RpiB"/>
</dbReference>
<proteinExistence type="inferred from homology"/>
<dbReference type="PIRSF" id="PIRSF005384">
    <property type="entry name" value="RpiB_LacA_B"/>
    <property type="match status" value="1"/>
</dbReference>
<keyword evidence="6" id="KW-1185">Reference proteome</keyword>
<gene>
    <name evidence="5" type="primary">rpiB</name>
    <name evidence="5" type="ORF">DFE_1148</name>
</gene>
<dbReference type="NCBIfam" id="NF004051">
    <property type="entry name" value="PRK05571.1"/>
    <property type="match status" value="1"/>
</dbReference>
<evidence type="ECO:0000256" key="4">
    <source>
        <dbReference type="PIRSR" id="PIRSR005384-2"/>
    </source>
</evidence>
<dbReference type="NCBIfam" id="TIGR00689">
    <property type="entry name" value="rpiB_lacA_lacB"/>
    <property type="match status" value="1"/>
</dbReference>
<dbReference type="KEGG" id="dfl:DFE_1148"/>
<dbReference type="AlphaFoldDB" id="A0A2Z6AX95"/>
<evidence type="ECO:0000256" key="3">
    <source>
        <dbReference type="PIRSR" id="PIRSR005384-1"/>
    </source>
</evidence>
<feature type="binding site" evidence="4">
    <location>
        <position position="138"/>
    </location>
    <ligand>
        <name>D-ribulose 5-phosphate</name>
        <dbReference type="ChEBI" id="CHEBI:58121"/>
    </ligand>
</feature>
<dbReference type="PANTHER" id="PTHR30345:SF0">
    <property type="entry name" value="DNA DAMAGE-REPAIR_TOLERATION PROTEIN DRT102"/>
    <property type="match status" value="1"/>
</dbReference>
<feature type="binding site" evidence="4">
    <location>
        <begin position="68"/>
        <end position="72"/>
    </location>
    <ligand>
        <name>D-ribulose 5-phosphate</name>
        <dbReference type="ChEBI" id="CHEBI:58121"/>
    </ligand>
</feature>
<keyword evidence="2 5" id="KW-0413">Isomerase</keyword>
<feature type="binding site" evidence="4">
    <location>
        <position position="111"/>
    </location>
    <ligand>
        <name>D-ribulose 5-phosphate</name>
        <dbReference type="ChEBI" id="CHEBI:58121"/>
    </ligand>
</feature>
<dbReference type="GO" id="GO:0009052">
    <property type="term" value="P:pentose-phosphate shunt, non-oxidative branch"/>
    <property type="evidence" value="ECO:0007669"/>
    <property type="project" value="TreeGrafter"/>
</dbReference>
<name>A0A2Z6AX95_9BACT</name>
<feature type="active site" description="Proton donor" evidence="3">
    <location>
        <position position="100"/>
    </location>
</feature>
<dbReference type="GO" id="GO:0019316">
    <property type="term" value="P:D-allose catabolic process"/>
    <property type="evidence" value="ECO:0007669"/>
    <property type="project" value="TreeGrafter"/>
</dbReference>
<feature type="binding site" evidence="4">
    <location>
        <begin position="11"/>
        <end position="12"/>
    </location>
    <ligand>
        <name>D-ribulose 5-phosphate</name>
        <dbReference type="ChEBI" id="CHEBI:58121"/>
    </ligand>
</feature>
<sequence length="145" mass="15690">MSKIKVALGSDHAGYALKETLKQHLIVRGFEPVDVGTMSTDSCDYPAIAKDLCKTVLDENIHGVLVCGTGIGMSMAANRHEGIRAAVCANAFQCEMTRKHNDCNVLCVGERVTGVGAALSILDIFLDTEFEGGRHQRRVDLIELD</sequence>
<accession>A0A2Z6AX95</accession>